<reference evidence="1" key="1">
    <citation type="submission" date="2019-05" db="EMBL/GenBank/DDBJ databases">
        <authorList>
            <person name="Lianzixin W."/>
        </authorList>
    </citation>
    <scope>NUCLEOTIDE SEQUENCE</scope>
    <source>
        <strain evidence="1">EC11</strain>
    </source>
</reference>
<organism evidence="1 2">
    <name type="scientific">Flavobacterium jejuense</name>
    <dbReference type="NCBI Taxonomy" id="1544455"/>
    <lineage>
        <taxon>Bacteria</taxon>
        <taxon>Pseudomonadati</taxon>
        <taxon>Bacteroidota</taxon>
        <taxon>Flavobacteriia</taxon>
        <taxon>Flavobacteriales</taxon>
        <taxon>Flavobacteriaceae</taxon>
        <taxon>Flavobacterium</taxon>
    </lineage>
</organism>
<sequence>MNVKINIGKVISNVNIIENDEEALKEKNIVIDGMVKKILEHPEQGEKARQIGEEKLRKMALKIFDEKMKENNEKEINEALEMAKTFNQAIIEGLVKGATEIAKKL</sequence>
<protein>
    <submittedName>
        <fullName evidence="1">Uncharacterized protein</fullName>
    </submittedName>
</protein>
<gene>
    <name evidence="1" type="ORF">FIA58_020595</name>
</gene>
<accession>A0ABX0IZ26</accession>
<dbReference type="EMBL" id="VEVQ02000023">
    <property type="protein sequence ID" value="NHN28084.1"/>
    <property type="molecule type" value="Genomic_DNA"/>
</dbReference>
<dbReference type="Proteomes" id="UP000817854">
    <property type="component" value="Unassembled WGS sequence"/>
</dbReference>
<keyword evidence="2" id="KW-1185">Reference proteome</keyword>
<name>A0ABX0IZ26_9FLAO</name>
<comment type="caution">
    <text evidence="1">The sequence shown here is derived from an EMBL/GenBank/DDBJ whole genome shotgun (WGS) entry which is preliminary data.</text>
</comment>
<evidence type="ECO:0000313" key="2">
    <source>
        <dbReference type="Proteomes" id="UP000817854"/>
    </source>
</evidence>
<reference evidence="1" key="2">
    <citation type="submission" date="2020-02" db="EMBL/GenBank/DDBJ databases">
        <title>Flavobacterium profundi sp. nov., isolated from a deep-sea seamount.</title>
        <authorList>
            <person name="Zhang D.-C."/>
        </authorList>
    </citation>
    <scope>NUCLEOTIDE SEQUENCE</scope>
    <source>
        <strain evidence="1">EC11</strain>
    </source>
</reference>
<dbReference type="RefSeq" id="WP_140964587.1">
    <property type="nucleotide sequence ID" value="NZ_VEVQ02000023.1"/>
</dbReference>
<evidence type="ECO:0000313" key="1">
    <source>
        <dbReference type="EMBL" id="NHN28084.1"/>
    </source>
</evidence>
<proteinExistence type="predicted"/>